<proteinExistence type="predicted"/>
<accession>A0A5C4RF16</accession>
<reference evidence="1 2" key="1">
    <citation type="submission" date="2019-01" db="EMBL/GenBank/DDBJ databases">
        <title>Draft genome assembly of Photorhabdus luminescens subsp. sonorensis Caborca.</title>
        <authorList>
            <person name="Duong D.A."/>
            <person name="Espinosa-Artiles P."/>
            <person name="Orozco R.A."/>
            <person name="Molnar I."/>
            <person name="Stock P."/>
        </authorList>
    </citation>
    <scope>NUCLEOTIDE SEQUENCE [LARGE SCALE GENOMIC DNA]</scope>
    <source>
        <strain evidence="1 2">Caborca</strain>
    </source>
</reference>
<evidence type="ECO:0000313" key="1">
    <source>
        <dbReference type="EMBL" id="TNH42475.1"/>
    </source>
</evidence>
<dbReference type="AlphaFoldDB" id="A0A5C4RF16"/>
<protein>
    <submittedName>
        <fullName evidence="1">Uncharacterized protein</fullName>
    </submittedName>
</protein>
<dbReference type="Proteomes" id="UP000307592">
    <property type="component" value="Unassembled WGS sequence"/>
</dbReference>
<name>A0A5C4RF16_PHOLU</name>
<organism evidence="1 2">
    <name type="scientific">Photorhabdus luminescens subsp. sonorensis</name>
    <dbReference type="NCBI Taxonomy" id="1173677"/>
    <lineage>
        <taxon>Bacteria</taxon>
        <taxon>Pseudomonadati</taxon>
        <taxon>Pseudomonadota</taxon>
        <taxon>Gammaproteobacteria</taxon>
        <taxon>Enterobacterales</taxon>
        <taxon>Morganellaceae</taxon>
        <taxon>Photorhabdus</taxon>
    </lineage>
</organism>
<sequence length="68" mass="7779">MARKNQHDEYDKIGLVLPLPIGYSKHMRDPKVMSGKAKLTLQCRPLCNTYQNKTPANEILPSVKKIEK</sequence>
<evidence type="ECO:0000313" key="2">
    <source>
        <dbReference type="Proteomes" id="UP000307592"/>
    </source>
</evidence>
<comment type="caution">
    <text evidence="1">The sequence shown here is derived from an EMBL/GenBank/DDBJ whole genome shotgun (WGS) entry which is preliminary data.</text>
</comment>
<gene>
    <name evidence="1" type="ORF">EP164_16475</name>
</gene>
<dbReference type="RefSeq" id="WP_176692912.1">
    <property type="nucleotide sequence ID" value="NZ_CAWOQH010000160.1"/>
</dbReference>
<dbReference type="EMBL" id="SBIJ01000034">
    <property type="protein sequence ID" value="TNH42475.1"/>
    <property type="molecule type" value="Genomic_DNA"/>
</dbReference>